<dbReference type="NCBIfam" id="NF041359">
    <property type="entry name" value="GntG_guanitoxin"/>
    <property type="match status" value="1"/>
</dbReference>
<keyword evidence="8" id="KW-1185">Reference proteome</keyword>
<keyword evidence="4" id="KW-0456">Lyase</keyword>
<dbReference type="Proteomes" id="UP000256388">
    <property type="component" value="Unassembled WGS sequence"/>
</dbReference>
<evidence type="ECO:0000256" key="2">
    <source>
        <dbReference type="ARBA" id="ARBA00006966"/>
    </source>
</evidence>
<feature type="modified residue" description="N6-(pyridoxal phosphate)lysine" evidence="5">
    <location>
        <position position="206"/>
    </location>
</feature>
<dbReference type="Pfam" id="PF01212">
    <property type="entry name" value="Beta_elim_lyase"/>
    <property type="match status" value="1"/>
</dbReference>
<dbReference type="RefSeq" id="WP_116224386.1">
    <property type="nucleotide sequence ID" value="NZ_AP018437.1"/>
</dbReference>
<sequence>MAFKNGIIDLRSDTVTHPTDEMRAAMAAAPVGDDVYNEDPTVIQLEKLAVGKTGKEAALFVASGTMGNLIAAMVHCGRGDEAVMGTSGHTFLHEVGGISALGGIFPSLIPNQEDGTLAIEDIQKAYRDDDIHHPPSRLLIVENTQNQCGGIPLSVDYMHSAATIAHSLGMSVHLDGARVFNAAKALNCSAADICVPVDSVMFCLSKGLCAPIGSMLCGTQEFIGKARKIRKQLGGGMRQAGIIAAAGLLAIEKMVDRLPEDHQNAKDLAAGLKGIRGLTIVKGGPQTNMVFFRIARDFPRTADAIKEQLKARGVLVGLSGPGEFRLVTHYWINAEDVAKTIREIKTVIEG</sequence>
<reference evidence="7 8" key="1">
    <citation type="submission" date="2018-08" db="EMBL/GenBank/DDBJ databases">
        <title>Genomic Encyclopedia of Type Strains, Phase IV (KMG-IV): sequencing the most valuable type-strain genomes for metagenomic binning, comparative biology and taxonomic classification.</title>
        <authorList>
            <person name="Goeker M."/>
        </authorList>
    </citation>
    <scope>NUCLEOTIDE SEQUENCE [LARGE SCALE GENOMIC DNA]</scope>
    <source>
        <strain evidence="7 8">DSM 23923</strain>
    </source>
</reference>
<dbReference type="EMBL" id="QUMS01000001">
    <property type="protein sequence ID" value="REG11250.1"/>
    <property type="molecule type" value="Genomic_DNA"/>
</dbReference>
<dbReference type="Gene3D" id="3.40.640.10">
    <property type="entry name" value="Type I PLP-dependent aspartate aminotransferase-like (Major domain)"/>
    <property type="match status" value="1"/>
</dbReference>
<organism evidence="7 8">
    <name type="scientific">Pelolinea submarina</name>
    <dbReference type="NCBI Taxonomy" id="913107"/>
    <lineage>
        <taxon>Bacteria</taxon>
        <taxon>Bacillati</taxon>
        <taxon>Chloroflexota</taxon>
        <taxon>Anaerolineae</taxon>
        <taxon>Anaerolineales</taxon>
        <taxon>Anaerolineaceae</taxon>
        <taxon>Pelolinea</taxon>
    </lineage>
</organism>
<dbReference type="GO" id="GO:0006545">
    <property type="term" value="P:glycine biosynthetic process"/>
    <property type="evidence" value="ECO:0007669"/>
    <property type="project" value="TreeGrafter"/>
</dbReference>
<dbReference type="GO" id="GO:0008732">
    <property type="term" value="F:L-allo-threonine aldolase activity"/>
    <property type="evidence" value="ECO:0007669"/>
    <property type="project" value="TreeGrafter"/>
</dbReference>
<evidence type="ECO:0000313" key="8">
    <source>
        <dbReference type="Proteomes" id="UP000256388"/>
    </source>
</evidence>
<dbReference type="FunFam" id="3.40.640.10:FF:000030">
    <property type="entry name" value="Low-specificity L-threonine aldolase"/>
    <property type="match status" value="1"/>
</dbReference>
<proteinExistence type="inferred from homology"/>
<dbReference type="PANTHER" id="PTHR48097">
    <property type="entry name" value="L-THREONINE ALDOLASE-RELATED"/>
    <property type="match status" value="1"/>
</dbReference>
<dbReference type="PIRSF" id="PIRSF017617">
    <property type="entry name" value="Thr_aldolase"/>
    <property type="match status" value="1"/>
</dbReference>
<evidence type="ECO:0000256" key="4">
    <source>
        <dbReference type="ARBA" id="ARBA00023239"/>
    </source>
</evidence>
<comment type="cofactor">
    <cofactor evidence="1">
        <name>pyridoxal 5'-phosphate</name>
        <dbReference type="ChEBI" id="CHEBI:597326"/>
    </cofactor>
</comment>
<dbReference type="Gene3D" id="3.90.1150.10">
    <property type="entry name" value="Aspartate Aminotransferase, domain 1"/>
    <property type="match status" value="1"/>
</dbReference>
<dbReference type="PANTHER" id="PTHR48097:SF9">
    <property type="entry name" value="L-THREONINE ALDOLASE"/>
    <property type="match status" value="1"/>
</dbReference>
<name>A0A347ZSA4_9CHLR</name>
<gene>
    <name evidence="7" type="ORF">DFR64_1128</name>
</gene>
<dbReference type="CDD" id="cd06502">
    <property type="entry name" value="TA_like"/>
    <property type="match status" value="1"/>
</dbReference>
<comment type="caution">
    <text evidence="7">The sequence shown here is derived from an EMBL/GenBank/DDBJ whole genome shotgun (WGS) entry which is preliminary data.</text>
</comment>
<evidence type="ECO:0000256" key="5">
    <source>
        <dbReference type="PIRSR" id="PIRSR017617-1"/>
    </source>
</evidence>
<dbReference type="OrthoDB" id="9774495at2"/>
<dbReference type="SUPFAM" id="SSF53383">
    <property type="entry name" value="PLP-dependent transferases"/>
    <property type="match status" value="1"/>
</dbReference>
<dbReference type="InterPro" id="IPR001597">
    <property type="entry name" value="ArAA_b-elim_lyase/Thr_aldolase"/>
</dbReference>
<dbReference type="InterPro" id="IPR023603">
    <property type="entry name" value="Low_specificity_L-TA-like"/>
</dbReference>
<dbReference type="InterPro" id="IPR015422">
    <property type="entry name" value="PyrdxlP-dep_Trfase_small"/>
</dbReference>
<evidence type="ECO:0000313" key="7">
    <source>
        <dbReference type="EMBL" id="REG11250.1"/>
    </source>
</evidence>
<dbReference type="GO" id="GO:0006567">
    <property type="term" value="P:L-threonine catabolic process"/>
    <property type="evidence" value="ECO:0007669"/>
    <property type="project" value="TreeGrafter"/>
</dbReference>
<dbReference type="NCBIfam" id="NF007825">
    <property type="entry name" value="PRK10534.1"/>
    <property type="match status" value="1"/>
</dbReference>
<feature type="domain" description="Aromatic amino acid beta-eliminating lyase/threonine aldolase" evidence="6">
    <location>
        <begin position="9"/>
        <end position="293"/>
    </location>
</feature>
<dbReference type="GO" id="GO:0005829">
    <property type="term" value="C:cytosol"/>
    <property type="evidence" value="ECO:0007669"/>
    <property type="project" value="TreeGrafter"/>
</dbReference>
<comment type="similarity">
    <text evidence="2">Belongs to the threonine aldolase family.</text>
</comment>
<accession>A0A347ZSA4</accession>
<evidence type="ECO:0000256" key="1">
    <source>
        <dbReference type="ARBA" id="ARBA00001933"/>
    </source>
</evidence>
<dbReference type="AlphaFoldDB" id="A0A347ZSA4"/>
<evidence type="ECO:0000256" key="3">
    <source>
        <dbReference type="ARBA" id="ARBA00022898"/>
    </source>
</evidence>
<keyword evidence="3" id="KW-0663">Pyridoxal phosphate</keyword>
<protein>
    <submittedName>
        <fullName evidence="7">L-threonine aldolase</fullName>
    </submittedName>
</protein>
<dbReference type="InterPro" id="IPR015424">
    <property type="entry name" value="PyrdxlP-dep_Trfase"/>
</dbReference>
<evidence type="ECO:0000259" key="6">
    <source>
        <dbReference type="Pfam" id="PF01212"/>
    </source>
</evidence>
<dbReference type="InterPro" id="IPR015421">
    <property type="entry name" value="PyrdxlP-dep_Trfase_major"/>
</dbReference>